<evidence type="ECO:0000313" key="1">
    <source>
        <dbReference type="EMBL" id="KAL1872302.1"/>
    </source>
</evidence>
<comment type="caution">
    <text evidence="1">The sequence shown here is derived from an EMBL/GenBank/DDBJ whole genome shotgun (WGS) entry which is preliminary data.</text>
</comment>
<evidence type="ECO:0000313" key="2">
    <source>
        <dbReference type="Proteomes" id="UP001586593"/>
    </source>
</evidence>
<keyword evidence="2" id="KW-1185">Reference proteome</keyword>
<name>A0ABR3X9F6_9PEZI</name>
<sequence length="77" mass="9022">MGAAAGHDTELRGSYRRRVQPQVYLSVRFRVHRQLEPSQQLPQHDRPTLSSRQLLWRSAPATRQARNQFLRHAPRPV</sequence>
<organism evidence="1 2">
    <name type="scientific">Phialemonium thermophilum</name>
    <dbReference type="NCBI Taxonomy" id="223376"/>
    <lineage>
        <taxon>Eukaryota</taxon>
        <taxon>Fungi</taxon>
        <taxon>Dikarya</taxon>
        <taxon>Ascomycota</taxon>
        <taxon>Pezizomycotina</taxon>
        <taxon>Sordariomycetes</taxon>
        <taxon>Sordariomycetidae</taxon>
        <taxon>Cephalothecales</taxon>
        <taxon>Cephalothecaceae</taxon>
        <taxon>Phialemonium</taxon>
    </lineage>
</organism>
<gene>
    <name evidence="1" type="ORF">VTK73DRAFT_1651</name>
</gene>
<protein>
    <submittedName>
        <fullName evidence="1">Uncharacterized protein</fullName>
    </submittedName>
</protein>
<dbReference type="EMBL" id="JAZHXJ010000141">
    <property type="protein sequence ID" value="KAL1872302.1"/>
    <property type="molecule type" value="Genomic_DNA"/>
</dbReference>
<reference evidence="1 2" key="1">
    <citation type="journal article" date="2024" name="Commun. Biol.">
        <title>Comparative genomic analysis of thermophilic fungi reveals convergent evolutionary adaptations and gene losses.</title>
        <authorList>
            <person name="Steindorff A.S."/>
            <person name="Aguilar-Pontes M.V."/>
            <person name="Robinson A.J."/>
            <person name="Andreopoulos B."/>
            <person name="LaButti K."/>
            <person name="Kuo A."/>
            <person name="Mondo S."/>
            <person name="Riley R."/>
            <person name="Otillar R."/>
            <person name="Haridas S."/>
            <person name="Lipzen A."/>
            <person name="Grimwood J."/>
            <person name="Schmutz J."/>
            <person name="Clum A."/>
            <person name="Reid I.D."/>
            <person name="Moisan M.C."/>
            <person name="Butler G."/>
            <person name="Nguyen T.T.M."/>
            <person name="Dewar K."/>
            <person name="Conant G."/>
            <person name="Drula E."/>
            <person name="Henrissat B."/>
            <person name="Hansel C."/>
            <person name="Singer S."/>
            <person name="Hutchinson M.I."/>
            <person name="de Vries R.P."/>
            <person name="Natvig D.O."/>
            <person name="Powell A.J."/>
            <person name="Tsang A."/>
            <person name="Grigoriev I.V."/>
        </authorList>
    </citation>
    <scope>NUCLEOTIDE SEQUENCE [LARGE SCALE GENOMIC DNA]</scope>
    <source>
        <strain evidence="1 2">ATCC 24622</strain>
    </source>
</reference>
<proteinExistence type="predicted"/>
<accession>A0ABR3X9F6</accession>
<dbReference type="Proteomes" id="UP001586593">
    <property type="component" value="Unassembled WGS sequence"/>
</dbReference>